<proteinExistence type="predicted"/>
<name>A0ACC1NNE9_9HYPO</name>
<gene>
    <name evidence="1" type="ORF">NQ176_g2387</name>
</gene>
<dbReference type="Proteomes" id="UP001143910">
    <property type="component" value="Unassembled WGS sequence"/>
</dbReference>
<sequence length="792" mass="91638">MDPFETLSHLTRPEVEEFPVFKQQPPCIDTRYIVKCHDPATVGASDTQVQTLTWFTTPPLTAETIRMIRAVKLFAESHDQGWIDDLDKGNWTWFQLVIFENEEATSPKKDADGKEFTVTSHTNRAANNQFEWREGATFDTRRSLVKGLEPGNVIGVRLCARYPNWQNFAKNGYLVIEIGEDNRPVPLIPISINSDESIPPRRNVRAWYDDAKKNHKVGLEVSLFIRALQAFQRLLPENQLSYYRIAGIHAYPYNVPWNENKSPVPLDDPDKDGRLKRGEGGWYCAHNQDLFPTWHRAYMMLFERRVSDLMMDEAVTRKNETEEWILAAKRWRLPYWDWAVDPHLPDIASGETIRVIKSWNGCNEPYLEDLDNPMYRFQMPGFKPMGDSAYGNYRIDNKEQGPWEQCIGTSRRSISIRDAERRWVYGVSNAEAVNKALEGPQDLLYNLTLKDAIYRLLKDDYSSKYVQFASTRFDSDQETASKEYLNLEAIHNAVHDDIGGSDEFPGRGHMGSVPVAAFDPIFWMHHCNVDRLFHLWQSVNPSRWFRQKPGQVVDRSPQQPLRPFHVSSELNDYYNSNQVRHADALNYTYDYVDRITDEFGDMIPEKSNVYINQLYGPPEKDFLNQEEELDPVINVIYDRYAFGGKPYSVLFFIGDIDHKIPYKQQKSLVGSIFTFTAVSTDNAVTCKACYAQQRDKILSRAQLPITTVVPHVERENPEKLLSYLKKNLKWIAVHEDGVLANKQKLTELKIKLSCGVNQLDEIEKGYQSSFKFGKYETLEFNWDTAYAGNSRT</sequence>
<dbReference type="EMBL" id="JANJQO010000168">
    <property type="protein sequence ID" value="KAJ2980857.1"/>
    <property type="molecule type" value="Genomic_DNA"/>
</dbReference>
<reference evidence="1" key="1">
    <citation type="submission" date="2022-08" db="EMBL/GenBank/DDBJ databases">
        <title>Genome Sequence of Lecanicillium fungicola.</title>
        <authorList>
            <person name="Buettner E."/>
        </authorList>
    </citation>
    <scope>NUCLEOTIDE SEQUENCE</scope>
    <source>
        <strain evidence="1">Babe33</strain>
    </source>
</reference>
<organism evidence="1 2">
    <name type="scientific">Zarea fungicola</name>
    <dbReference type="NCBI Taxonomy" id="93591"/>
    <lineage>
        <taxon>Eukaryota</taxon>
        <taxon>Fungi</taxon>
        <taxon>Dikarya</taxon>
        <taxon>Ascomycota</taxon>
        <taxon>Pezizomycotina</taxon>
        <taxon>Sordariomycetes</taxon>
        <taxon>Hypocreomycetidae</taxon>
        <taxon>Hypocreales</taxon>
        <taxon>Cordycipitaceae</taxon>
        <taxon>Zarea</taxon>
    </lineage>
</organism>
<evidence type="ECO:0000313" key="1">
    <source>
        <dbReference type="EMBL" id="KAJ2980857.1"/>
    </source>
</evidence>
<evidence type="ECO:0000313" key="2">
    <source>
        <dbReference type="Proteomes" id="UP001143910"/>
    </source>
</evidence>
<protein>
    <submittedName>
        <fullName evidence="1">Uncharacterized protein</fullName>
    </submittedName>
</protein>
<accession>A0ACC1NNE9</accession>
<comment type="caution">
    <text evidence="1">The sequence shown here is derived from an EMBL/GenBank/DDBJ whole genome shotgun (WGS) entry which is preliminary data.</text>
</comment>
<keyword evidence="2" id="KW-1185">Reference proteome</keyword>